<evidence type="ECO:0000256" key="5">
    <source>
        <dbReference type="ARBA" id="ARBA00022741"/>
    </source>
</evidence>
<dbReference type="SUPFAM" id="SSF53448">
    <property type="entry name" value="Nucleotide-diphospho-sugar transferases"/>
    <property type="match status" value="1"/>
</dbReference>
<dbReference type="EC" id="2.7.7.13" evidence="2"/>
<dbReference type="GO" id="GO:0004475">
    <property type="term" value="F:mannose-1-phosphate guanylyltransferase (GTP) activity"/>
    <property type="evidence" value="ECO:0007669"/>
    <property type="project" value="UniProtKB-EC"/>
</dbReference>
<evidence type="ECO:0000256" key="1">
    <source>
        <dbReference type="ARBA" id="ARBA00006115"/>
    </source>
</evidence>
<keyword evidence="5" id="KW-0547">Nucleotide-binding</keyword>
<comment type="catalytic activity">
    <reaction evidence="7">
        <text>alpha-D-mannose 1-phosphate + GTP + H(+) = GDP-alpha-D-mannose + diphosphate</text>
        <dbReference type="Rhea" id="RHEA:15229"/>
        <dbReference type="ChEBI" id="CHEBI:15378"/>
        <dbReference type="ChEBI" id="CHEBI:33019"/>
        <dbReference type="ChEBI" id="CHEBI:37565"/>
        <dbReference type="ChEBI" id="CHEBI:57527"/>
        <dbReference type="ChEBI" id="CHEBI:58409"/>
        <dbReference type="EC" id="2.7.7.13"/>
    </reaction>
</comment>
<dbReference type="SUPFAM" id="SSF159283">
    <property type="entry name" value="Guanosine diphospho-D-mannose pyrophosphorylase/mannose-6-phosphate isomerase linker domain"/>
    <property type="match status" value="1"/>
</dbReference>
<evidence type="ECO:0000256" key="6">
    <source>
        <dbReference type="ARBA" id="ARBA00023134"/>
    </source>
</evidence>
<evidence type="ECO:0000256" key="4">
    <source>
        <dbReference type="ARBA" id="ARBA00022695"/>
    </source>
</evidence>
<dbReference type="Proteomes" id="UP000599074">
    <property type="component" value="Unassembled WGS sequence"/>
</dbReference>
<evidence type="ECO:0000256" key="2">
    <source>
        <dbReference type="ARBA" id="ARBA00012387"/>
    </source>
</evidence>
<feature type="domain" description="MannoseP isomerase/GMP-like beta-helix" evidence="9">
    <location>
        <begin position="312"/>
        <end position="361"/>
    </location>
</feature>
<dbReference type="InterPro" id="IPR029044">
    <property type="entry name" value="Nucleotide-diphossugar_trans"/>
</dbReference>
<dbReference type="InterPro" id="IPR051161">
    <property type="entry name" value="Mannose-6P_isomerase_type2"/>
</dbReference>
<keyword evidence="4" id="KW-0548">Nucleotidyltransferase</keyword>
<evidence type="ECO:0000256" key="3">
    <source>
        <dbReference type="ARBA" id="ARBA00022679"/>
    </source>
</evidence>
<protein>
    <recommendedName>
        <fullName evidence="2">mannose-1-phosphate guanylyltransferase</fullName>
        <ecNumber evidence="2">2.7.7.13</ecNumber>
    </recommendedName>
</protein>
<dbReference type="PANTHER" id="PTHR46390">
    <property type="entry name" value="MANNOSE-1-PHOSPHATE GUANYLYLTRANSFERASE"/>
    <property type="match status" value="1"/>
</dbReference>
<dbReference type="AlphaFoldDB" id="A0A8J3TDJ3"/>
<dbReference type="CDD" id="cd02509">
    <property type="entry name" value="GDP-M1P_Guanylyltransferase"/>
    <property type="match status" value="1"/>
</dbReference>
<dbReference type="InterPro" id="IPR049577">
    <property type="entry name" value="GMPP_N"/>
</dbReference>
<feature type="domain" description="Nucleotidyl transferase" evidence="8">
    <location>
        <begin position="7"/>
        <end position="289"/>
    </location>
</feature>
<dbReference type="FunFam" id="3.90.550.10:FF:000046">
    <property type="entry name" value="Mannose-1-phosphate guanylyltransferase (GDP)"/>
    <property type="match status" value="1"/>
</dbReference>
<dbReference type="InterPro" id="IPR054566">
    <property type="entry name" value="ManC/GMP-like_b-helix"/>
</dbReference>
<dbReference type="Pfam" id="PF00483">
    <property type="entry name" value="NTP_transferase"/>
    <property type="match status" value="1"/>
</dbReference>
<proteinExistence type="inferred from homology"/>
<gene>
    <name evidence="10" type="ORF">Pme01_31330</name>
</gene>
<keyword evidence="6" id="KW-0342">GTP-binding</keyword>
<dbReference type="PANTHER" id="PTHR46390:SF1">
    <property type="entry name" value="MANNOSE-1-PHOSPHATE GUANYLYLTRANSFERASE"/>
    <property type="match status" value="1"/>
</dbReference>
<dbReference type="GO" id="GO:0005525">
    <property type="term" value="F:GTP binding"/>
    <property type="evidence" value="ECO:0007669"/>
    <property type="project" value="UniProtKB-KW"/>
</dbReference>
<evidence type="ECO:0000259" key="9">
    <source>
        <dbReference type="Pfam" id="PF22640"/>
    </source>
</evidence>
<name>A0A8J3TDJ3_9ACTN</name>
<evidence type="ECO:0000313" key="10">
    <source>
        <dbReference type="EMBL" id="GII23536.1"/>
    </source>
</evidence>
<dbReference type="EMBL" id="BOON01000030">
    <property type="protein sequence ID" value="GII23536.1"/>
    <property type="molecule type" value="Genomic_DNA"/>
</dbReference>
<evidence type="ECO:0000313" key="11">
    <source>
        <dbReference type="Proteomes" id="UP000599074"/>
    </source>
</evidence>
<evidence type="ECO:0000259" key="8">
    <source>
        <dbReference type="Pfam" id="PF00483"/>
    </source>
</evidence>
<sequence>MVGVFYAVIPAGGSGTRLWPLSRAGHPKFLHTLTGTSASLLQATVDRLGQLAEPESTYVVTGVAHAAAVARQLPALPDANILVEPSPRDSCAAIGLAAAIIAARDPHAVMGSFAADHLVRDGDAFASAVRAATDGARDGLLMTVGITPTHPETGYGYLRCGEAVGAGQVRRVAEFTEKPPYEVAVSYVESGEYFWNASMFIWRVDVFLAELLRQQPQLHAGLMRIAHAWNGVDRERVLGEVWPTLPKISVDYAVMEGAAAAGLVGTVPGDFGWNDVGDFHTLGDVLERDERGNVVIESDDGAVGKSDILLHDTDRTVVVPRSGRLVSAVGVHDLIIVDTPDALLVCPRDRAQDVKKLVDSLKERGNPHV</sequence>
<organism evidence="10 11">
    <name type="scientific">Planosporangium mesophilum</name>
    <dbReference type="NCBI Taxonomy" id="689768"/>
    <lineage>
        <taxon>Bacteria</taxon>
        <taxon>Bacillati</taxon>
        <taxon>Actinomycetota</taxon>
        <taxon>Actinomycetes</taxon>
        <taxon>Micromonosporales</taxon>
        <taxon>Micromonosporaceae</taxon>
        <taxon>Planosporangium</taxon>
    </lineage>
</organism>
<dbReference type="Gene3D" id="3.90.550.10">
    <property type="entry name" value="Spore Coat Polysaccharide Biosynthesis Protein SpsA, Chain A"/>
    <property type="match status" value="1"/>
</dbReference>
<dbReference type="GO" id="GO:0009298">
    <property type="term" value="P:GDP-mannose biosynthetic process"/>
    <property type="evidence" value="ECO:0007669"/>
    <property type="project" value="TreeGrafter"/>
</dbReference>
<comment type="similarity">
    <text evidence="1">Belongs to the mannose-6-phosphate isomerase type 2 family.</text>
</comment>
<dbReference type="Pfam" id="PF22640">
    <property type="entry name" value="ManC_GMP_beta-helix"/>
    <property type="match status" value="1"/>
</dbReference>
<comment type="caution">
    <text evidence="10">The sequence shown here is derived from an EMBL/GenBank/DDBJ whole genome shotgun (WGS) entry which is preliminary data.</text>
</comment>
<accession>A0A8J3TDJ3</accession>
<keyword evidence="11" id="KW-1185">Reference proteome</keyword>
<keyword evidence="3" id="KW-0808">Transferase</keyword>
<evidence type="ECO:0000256" key="7">
    <source>
        <dbReference type="ARBA" id="ARBA00047343"/>
    </source>
</evidence>
<reference evidence="10" key="1">
    <citation type="submission" date="2021-01" db="EMBL/GenBank/DDBJ databases">
        <title>Whole genome shotgun sequence of Planosporangium mesophilum NBRC 109066.</title>
        <authorList>
            <person name="Komaki H."/>
            <person name="Tamura T."/>
        </authorList>
    </citation>
    <scope>NUCLEOTIDE SEQUENCE</scope>
    <source>
        <strain evidence="10">NBRC 109066</strain>
    </source>
</reference>
<dbReference type="InterPro" id="IPR005835">
    <property type="entry name" value="NTP_transferase_dom"/>
</dbReference>